<reference evidence="2 3" key="1">
    <citation type="submission" date="2024-10" db="EMBL/GenBank/DDBJ databases">
        <authorList>
            <person name="Kim D."/>
        </authorList>
    </citation>
    <scope>NUCLEOTIDE SEQUENCE [LARGE SCALE GENOMIC DNA]</scope>
    <source>
        <strain evidence="2">BH-2024</strain>
    </source>
</reference>
<dbReference type="Pfam" id="PF23309">
    <property type="entry name" value="DUF7083"/>
    <property type="match status" value="1"/>
</dbReference>
<comment type="caution">
    <text evidence="2">The sequence shown here is derived from an EMBL/GenBank/DDBJ whole genome shotgun (WGS) entry which is preliminary data.</text>
</comment>
<dbReference type="Proteomes" id="UP001620626">
    <property type="component" value="Unassembled WGS sequence"/>
</dbReference>
<dbReference type="EMBL" id="JBICBT010001335">
    <property type="protein sequence ID" value="KAL3072279.1"/>
    <property type="molecule type" value="Genomic_DNA"/>
</dbReference>
<evidence type="ECO:0000259" key="1">
    <source>
        <dbReference type="Pfam" id="PF23309"/>
    </source>
</evidence>
<accession>A0ABD2HX09</accession>
<name>A0ABD2HX09_9BILA</name>
<proteinExistence type="predicted"/>
<dbReference type="AlphaFoldDB" id="A0ABD2HX09"/>
<keyword evidence="3" id="KW-1185">Reference proteome</keyword>
<evidence type="ECO:0000313" key="3">
    <source>
        <dbReference type="Proteomes" id="UP001620626"/>
    </source>
</evidence>
<feature type="domain" description="DUF7083" evidence="1">
    <location>
        <begin position="69"/>
        <end position="137"/>
    </location>
</feature>
<organism evidence="2 3">
    <name type="scientific">Heterodera trifolii</name>
    <dbReference type="NCBI Taxonomy" id="157864"/>
    <lineage>
        <taxon>Eukaryota</taxon>
        <taxon>Metazoa</taxon>
        <taxon>Ecdysozoa</taxon>
        <taxon>Nematoda</taxon>
        <taxon>Chromadorea</taxon>
        <taxon>Rhabditida</taxon>
        <taxon>Tylenchina</taxon>
        <taxon>Tylenchomorpha</taxon>
        <taxon>Tylenchoidea</taxon>
        <taxon>Heteroderidae</taxon>
        <taxon>Heteroderinae</taxon>
        <taxon>Heterodera</taxon>
    </lineage>
</organism>
<protein>
    <recommendedName>
        <fullName evidence="1">DUF7083 domain-containing protein</fullName>
    </recommendedName>
</protein>
<dbReference type="InterPro" id="IPR055510">
    <property type="entry name" value="DUF7083"/>
</dbReference>
<evidence type="ECO:0000313" key="2">
    <source>
        <dbReference type="EMBL" id="KAL3072279.1"/>
    </source>
</evidence>
<sequence>MPAQQDPAIDQLVRLLGEQQQIARQQADQIAQLLANNAVAVAPAAVQPQQVHDTIPSLPDVIPLECCDEKSRVTEWLERFQFALDCTAPNAKDLTKVKCLMNKLSEGAFSEYSRSVLPSVVSDFGFDDTIKRLQKLFCRPQSIFIDRYECLKAERGHGEDFRQFVNRHRKLLQEFKFDILNKEQFHCLMLLTALKSHNDSALRQRILAKLTADGDNVKYDNIVEELQVYLSTIAEAKVIEQPTGTKNVFAVKKWHERSKPLEKFNS</sequence>
<gene>
    <name evidence="2" type="ORF">niasHT_033445</name>
</gene>